<evidence type="ECO:0000313" key="2">
    <source>
        <dbReference type="Proteomes" id="UP000233350"/>
    </source>
</evidence>
<gene>
    <name evidence="1" type="ORF">BCM31_01250</name>
</gene>
<protein>
    <submittedName>
        <fullName evidence="1">Uncharacterized protein</fullName>
    </submittedName>
</protein>
<evidence type="ECO:0000313" key="1">
    <source>
        <dbReference type="EMBL" id="PKT81840.1"/>
    </source>
</evidence>
<dbReference type="RefSeq" id="WP_101312987.1">
    <property type="nucleotide sequence ID" value="NZ_MBPJ01000022.1"/>
</dbReference>
<comment type="caution">
    <text evidence="1">The sequence shown here is derived from an EMBL/GenBank/DDBJ whole genome shotgun (WGS) entry which is preliminary data.</text>
</comment>
<dbReference type="AlphaFoldDB" id="A0A2N3PK86"/>
<dbReference type="STRING" id="556267.HWAG_00675"/>
<dbReference type="Proteomes" id="UP000233350">
    <property type="component" value="Unassembled WGS sequence"/>
</dbReference>
<reference evidence="1 2" key="1">
    <citation type="submission" date="2016-07" db="EMBL/GenBank/DDBJ databases">
        <title>Detection of Helicobacter winghamensis from caecal content of red fox (Vulpes vulpes).</title>
        <authorList>
            <person name="Zanoni R.G."/>
            <person name="Florio D."/>
            <person name="Caffara M."/>
            <person name="Renzi M."/>
            <person name="Parisi A."/>
            <person name="Pasquali F."/>
            <person name="Manfreda G."/>
        </authorList>
    </citation>
    <scope>NUCLEOTIDE SEQUENCE [LARGE SCALE GENOMIC DNA]</scope>
    <source>
        <strain evidence="1 2">295_13</strain>
    </source>
</reference>
<sequence>MEKIKGYEIIVFCADCCAESYRLFLAENLQQAKNFIKSKLAKRNAEINFFNNGNGEFEKYFVDIVKNGENAFKDFNGFDIREVWVESSNFFKHNKQYFFQTQKDEICQLNY</sequence>
<accession>A0A2N3PK86</accession>
<name>A0A2N3PK86_9HELI</name>
<proteinExistence type="predicted"/>
<organism evidence="1 2">
    <name type="scientific">Helicobacter winghamensis</name>
    <dbReference type="NCBI Taxonomy" id="157268"/>
    <lineage>
        <taxon>Bacteria</taxon>
        <taxon>Pseudomonadati</taxon>
        <taxon>Campylobacterota</taxon>
        <taxon>Epsilonproteobacteria</taxon>
        <taxon>Campylobacterales</taxon>
        <taxon>Helicobacteraceae</taxon>
        <taxon>Helicobacter</taxon>
    </lineage>
</organism>
<keyword evidence="2" id="KW-1185">Reference proteome</keyword>
<dbReference type="EMBL" id="MBPK01000011">
    <property type="protein sequence ID" value="PKT81840.1"/>
    <property type="molecule type" value="Genomic_DNA"/>
</dbReference>